<reference evidence="1 2" key="1">
    <citation type="submission" date="2016-03" db="EMBL/GenBank/DDBJ databases">
        <title>Draft Genome Sequence of the Strain BR 10245 (Bradyrhizobium sp.) isolated from nodules of Centrolobium paraense.</title>
        <authorList>
            <person name="Simoes-Araujo J.L.Sr."/>
            <person name="Barauna A.C."/>
            <person name="Silva K."/>
            <person name="Zilli J.E."/>
        </authorList>
    </citation>
    <scope>NUCLEOTIDE SEQUENCE [LARGE SCALE GENOMIC DNA]</scope>
    <source>
        <strain evidence="1 2">BR 10245</strain>
    </source>
</reference>
<organism evidence="1 2">
    <name type="scientific">Bradyrhizobium centrolobii</name>
    <dbReference type="NCBI Taxonomy" id="1505087"/>
    <lineage>
        <taxon>Bacteria</taxon>
        <taxon>Pseudomonadati</taxon>
        <taxon>Pseudomonadota</taxon>
        <taxon>Alphaproteobacteria</taxon>
        <taxon>Hyphomicrobiales</taxon>
        <taxon>Nitrobacteraceae</taxon>
        <taxon>Bradyrhizobium</taxon>
    </lineage>
</organism>
<protein>
    <submittedName>
        <fullName evidence="1">Uncharacterized protein</fullName>
    </submittedName>
</protein>
<evidence type="ECO:0000313" key="1">
    <source>
        <dbReference type="EMBL" id="OAF14799.1"/>
    </source>
</evidence>
<comment type="caution">
    <text evidence="1">The sequence shown here is derived from an EMBL/GenBank/DDBJ whole genome shotgun (WGS) entry which is preliminary data.</text>
</comment>
<dbReference type="EMBL" id="LUUB01000028">
    <property type="protein sequence ID" value="OAF14799.1"/>
    <property type="molecule type" value="Genomic_DNA"/>
</dbReference>
<dbReference type="AlphaFoldDB" id="A0A176Z267"/>
<evidence type="ECO:0000313" key="2">
    <source>
        <dbReference type="Proteomes" id="UP000076959"/>
    </source>
</evidence>
<accession>A0A176Z267</accession>
<dbReference type="Proteomes" id="UP000076959">
    <property type="component" value="Unassembled WGS sequence"/>
</dbReference>
<name>A0A176Z267_9BRAD</name>
<dbReference type="STRING" id="1505087.AYJ54_41535"/>
<sequence>MPELLRMKGRVLSSLPQPSSDAAEVHLVQALELSRRRGATAWELRIAIDLAELFAGRRRRKAAKLLLQSALGGFVEGSDTADIRAATELLGML</sequence>
<keyword evidence="2" id="KW-1185">Reference proteome</keyword>
<proteinExistence type="predicted"/>
<gene>
    <name evidence="1" type="ORF">AYJ54_41535</name>
</gene>